<comment type="caution">
    <text evidence="2">The sequence shown here is derived from an EMBL/GenBank/DDBJ whole genome shotgun (WGS) entry which is preliminary data.</text>
</comment>
<evidence type="ECO:0000313" key="2">
    <source>
        <dbReference type="EMBL" id="GFN75238.1"/>
    </source>
</evidence>
<dbReference type="AlphaFoldDB" id="A0AAV3XWJ6"/>
<accession>A0AAV3XWJ6</accession>
<dbReference type="EMBL" id="BLXT01000255">
    <property type="protein sequence ID" value="GFN75238.1"/>
    <property type="molecule type" value="Genomic_DNA"/>
</dbReference>
<evidence type="ECO:0000256" key="1">
    <source>
        <dbReference type="SAM" id="MobiDB-lite"/>
    </source>
</evidence>
<proteinExistence type="predicted"/>
<protein>
    <submittedName>
        <fullName evidence="2">Uncharacterized protein</fullName>
    </submittedName>
</protein>
<sequence length="75" mass="8744">MDQNKKGLTHRTCNSTEMHNKSSKIVQDICDSESLELELEDTWNTWFPGLETELERELEANDSGPIQRHQKVQRS</sequence>
<dbReference type="Proteomes" id="UP000735302">
    <property type="component" value="Unassembled WGS sequence"/>
</dbReference>
<organism evidence="2 3">
    <name type="scientific">Plakobranchus ocellatus</name>
    <dbReference type="NCBI Taxonomy" id="259542"/>
    <lineage>
        <taxon>Eukaryota</taxon>
        <taxon>Metazoa</taxon>
        <taxon>Spiralia</taxon>
        <taxon>Lophotrochozoa</taxon>
        <taxon>Mollusca</taxon>
        <taxon>Gastropoda</taxon>
        <taxon>Heterobranchia</taxon>
        <taxon>Euthyneura</taxon>
        <taxon>Panpulmonata</taxon>
        <taxon>Sacoglossa</taxon>
        <taxon>Placobranchoidea</taxon>
        <taxon>Plakobranchidae</taxon>
        <taxon>Plakobranchus</taxon>
    </lineage>
</organism>
<gene>
    <name evidence="2" type="ORF">PoB_000174400</name>
</gene>
<feature type="region of interest" description="Disordered" evidence="1">
    <location>
        <begin position="1"/>
        <end position="24"/>
    </location>
</feature>
<keyword evidence="3" id="KW-1185">Reference proteome</keyword>
<reference evidence="2 3" key="1">
    <citation type="journal article" date="2021" name="Elife">
        <title>Chloroplast acquisition without the gene transfer in kleptoplastic sea slugs, Plakobranchus ocellatus.</title>
        <authorList>
            <person name="Maeda T."/>
            <person name="Takahashi S."/>
            <person name="Yoshida T."/>
            <person name="Shimamura S."/>
            <person name="Takaki Y."/>
            <person name="Nagai Y."/>
            <person name="Toyoda A."/>
            <person name="Suzuki Y."/>
            <person name="Arimoto A."/>
            <person name="Ishii H."/>
            <person name="Satoh N."/>
            <person name="Nishiyama T."/>
            <person name="Hasebe M."/>
            <person name="Maruyama T."/>
            <person name="Minagawa J."/>
            <person name="Obokata J."/>
            <person name="Shigenobu S."/>
        </authorList>
    </citation>
    <scope>NUCLEOTIDE SEQUENCE [LARGE SCALE GENOMIC DNA]</scope>
</reference>
<evidence type="ECO:0000313" key="3">
    <source>
        <dbReference type="Proteomes" id="UP000735302"/>
    </source>
</evidence>
<name>A0AAV3XWJ6_9GAST</name>